<evidence type="ECO:0000313" key="5">
    <source>
        <dbReference type="Proteomes" id="UP000285430"/>
    </source>
</evidence>
<dbReference type="Proteomes" id="UP000285712">
    <property type="component" value="Unassembled WGS sequence"/>
</dbReference>
<protein>
    <recommendedName>
        <fullName evidence="7">BZIP domain-containing protein</fullName>
    </recommendedName>
</protein>
<evidence type="ECO:0000313" key="6">
    <source>
        <dbReference type="Proteomes" id="UP000285712"/>
    </source>
</evidence>
<dbReference type="EMBL" id="QUTG01003306">
    <property type="protein sequence ID" value="RHY92117.1"/>
    <property type="molecule type" value="Genomic_DNA"/>
</dbReference>
<feature type="region of interest" description="Disordered" evidence="2">
    <location>
        <begin position="117"/>
        <end position="199"/>
    </location>
</feature>
<organism evidence="3 6">
    <name type="scientific">Aphanomyces astaci</name>
    <name type="common">Crayfish plague agent</name>
    <dbReference type="NCBI Taxonomy" id="112090"/>
    <lineage>
        <taxon>Eukaryota</taxon>
        <taxon>Sar</taxon>
        <taxon>Stramenopiles</taxon>
        <taxon>Oomycota</taxon>
        <taxon>Saprolegniomycetes</taxon>
        <taxon>Saprolegniales</taxon>
        <taxon>Verrucalvaceae</taxon>
        <taxon>Aphanomyces</taxon>
    </lineage>
</organism>
<name>A0A3R7E8D2_APHAT</name>
<dbReference type="AlphaFoldDB" id="A0A3R7E8D2"/>
<evidence type="ECO:0000256" key="1">
    <source>
        <dbReference type="SAM" id="Coils"/>
    </source>
</evidence>
<feature type="compositionally biased region" description="Polar residues" evidence="2">
    <location>
        <begin position="150"/>
        <end position="174"/>
    </location>
</feature>
<keyword evidence="1" id="KW-0175">Coiled coil</keyword>
<evidence type="ECO:0008006" key="7">
    <source>
        <dbReference type="Google" id="ProtNLM"/>
    </source>
</evidence>
<proteinExistence type="predicted"/>
<dbReference type="CDD" id="cd14686">
    <property type="entry name" value="bZIP"/>
    <property type="match status" value="1"/>
</dbReference>
<evidence type="ECO:0000256" key="2">
    <source>
        <dbReference type="SAM" id="MobiDB-lite"/>
    </source>
</evidence>
<sequence>MGKLAGINFDRFPSASHTSMVDSFSLLRIHQRLSATTHTATHQAPMSFSFHTGNMSDVDMMFDVDPVPFGDIDISSPDADLDRHDLDMLINPLSHHLHTISGPDIFQTYHQQQHSNYHMVPPSAPAYGSQQSTRATNEPIKVETSRQHVPPSTTNGFRLPSQNSGAVSPPSSETSRSHHHFQTDEELLAQPVGSLTEEEKKLRRRAQVAKSARKHRKGVKEELEMLRQQVKYLQEQMAIKCAVVAEDDAARKRQKAENGGVSPAAAATTPASTSPQTSFHHIYAHLNANVDDRRLALINLADRTMSHAVSMVMADQTRDFPYFDVSLNNRGPDMQFQLVRGKVIPDVDHRTLACACWNSVLDFSFDIQRRSLKGLVEYEVGKTLYGRIKMPILKSSKKDKQLIFMESLFLVRRKIYDKHSVIMWNSIDHDDLFPEHADGNTLRNVEVGCAVLEHKTMPNGDKSTIMRCVVRSMPPVRALAEPRGKISEAFLTTWCRCSDFFDDVTRTELRKFAARQTTPTVTLQSQS</sequence>
<dbReference type="EMBL" id="QUTH01003117">
    <property type="protein sequence ID" value="RHZ21668.1"/>
    <property type="molecule type" value="Genomic_DNA"/>
</dbReference>
<evidence type="ECO:0000313" key="3">
    <source>
        <dbReference type="EMBL" id="RHY92117.1"/>
    </source>
</evidence>
<dbReference type="VEuPathDB" id="FungiDB:H257_03928"/>
<dbReference type="Proteomes" id="UP000285430">
    <property type="component" value="Unassembled WGS sequence"/>
</dbReference>
<accession>A0A3R7E8D2</accession>
<gene>
    <name evidence="3" type="ORF">DYB35_004309</name>
    <name evidence="4" type="ORF">DYB37_002044</name>
</gene>
<feature type="region of interest" description="Disordered" evidence="2">
    <location>
        <begin position="254"/>
        <end position="274"/>
    </location>
</feature>
<feature type="compositionally biased region" description="Low complexity" evidence="2">
    <location>
        <begin position="262"/>
        <end position="274"/>
    </location>
</feature>
<comment type="caution">
    <text evidence="3">The sequence shown here is derived from an EMBL/GenBank/DDBJ whole genome shotgun (WGS) entry which is preliminary data.</text>
</comment>
<feature type="coiled-coil region" evidence="1">
    <location>
        <begin position="209"/>
        <end position="236"/>
    </location>
</feature>
<reference evidence="5 6" key="1">
    <citation type="submission" date="2018-08" db="EMBL/GenBank/DDBJ databases">
        <title>Aphanomyces genome sequencing and annotation.</title>
        <authorList>
            <person name="Minardi D."/>
            <person name="Oidtmann B."/>
            <person name="Van Der Giezen M."/>
            <person name="Studholme D.J."/>
        </authorList>
    </citation>
    <scope>NUCLEOTIDE SEQUENCE [LARGE SCALE GENOMIC DNA]</scope>
    <source>
        <strain evidence="4 5">Da</strain>
        <strain evidence="3 6">Sv</strain>
    </source>
</reference>
<evidence type="ECO:0000313" key="4">
    <source>
        <dbReference type="EMBL" id="RHZ21668.1"/>
    </source>
</evidence>